<proteinExistence type="predicted"/>
<accession>A0A840CMK8</accession>
<evidence type="ECO:0000313" key="3">
    <source>
        <dbReference type="Proteomes" id="UP000555103"/>
    </source>
</evidence>
<dbReference type="PANTHER" id="PTHR38011:SF11">
    <property type="entry name" value="2,5-DIAMINO-6-RIBOSYLAMINO-4(3H)-PYRIMIDINONE 5'-PHOSPHATE REDUCTASE"/>
    <property type="match status" value="1"/>
</dbReference>
<dbReference type="RefSeq" id="WP_183308149.1">
    <property type="nucleotide sequence ID" value="NZ_JACIEP010000012.1"/>
</dbReference>
<dbReference type="InterPro" id="IPR002734">
    <property type="entry name" value="RibDG_C"/>
</dbReference>
<dbReference type="EMBL" id="JACIEP010000012">
    <property type="protein sequence ID" value="MBB4037297.1"/>
    <property type="molecule type" value="Genomic_DNA"/>
</dbReference>
<dbReference type="Pfam" id="PF01872">
    <property type="entry name" value="RibD_C"/>
    <property type="match status" value="1"/>
</dbReference>
<gene>
    <name evidence="2" type="ORF">GGR21_003214</name>
</gene>
<sequence length="176" mass="20115">MRKIILYIATSIDGRIAESDGGIEWLSEFPITEEMNYGYKDFFVSIDTIIMGGRSWREMSNMDAMGAYADKTVHVISRHDWGEKENIKFITENITERITALRNEQGKDIWLFGGGELISMLLSANLIDEMQISYIPTILGEGILLFPEQPKGSKWKVIDTKVYDSGILKVDYQKTF</sequence>
<comment type="caution">
    <text evidence="2">The sequence shown here is derived from an EMBL/GenBank/DDBJ whole genome shotgun (WGS) entry which is preliminary data.</text>
</comment>
<name>A0A840CMK8_9BACT</name>
<dbReference type="GO" id="GO:0009231">
    <property type="term" value="P:riboflavin biosynthetic process"/>
    <property type="evidence" value="ECO:0007669"/>
    <property type="project" value="InterPro"/>
</dbReference>
<dbReference type="InterPro" id="IPR050765">
    <property type="entry name" value="Riboflavin_Biosynth_HTPR"/>
</dbReference>
<evidence type="ECO:0000259" key="1">
    <source>
        <dbReference type="Pfam" id="PF01872"/>
    </source>
</evidence>
<dbReference type="PANTHER" id="PTHR38011">
    <property type="entry name" value="DIHYDROFOLATE REDUCTASE FAMILY PROTEIN (AFU_ORTHOLOGUE AFUA_8G06820)"/>
    <property type="match status" value="1"/>
</dbReference>
<keyword evidence="3" id="KW-1185">Reference proteome</keyword>
<dbReference type="AlphaFoldDB" id="A0A840CMK8"/>
<feature type="domain" description="Bacterial bifunctional deaminase-reductase C-terminal" evidence="1">
    <location>
        <begin position="2"/>
        <end position="168"/>
    </location>
</feature>
<dbReference type="Proteomes" id="UP000555103">
    <property type="component" value="Unassembled WGS sequence"/>
</dbReference>
<organism evidence="2 3">
    <name type="scientific">Dysgonomonas hofstadii</name>
    <dbReference type="NCBI Taxonomy" id="637886"/>
    <lineage>
        <taxon>Bacteria</taxon>
        <taxon>Pseudomonadati</taxon>
        <taxon>Bacteroidota</taxon>
        <taxon>Bacteroidia</taxon>
        <taxon>Bacteroidales</taxon>
        <taxon>Dysgonomonadaceae</taxon>
        <taxon>Dysgonomonas</taxon>
    </lineage>
</organism>
<protein>
    <submittedName>
        <fullName evidence="2">Dihydrofolate reductase</fullName>
    </submittedName>
</protein>
<dbReference type="SUPFAM" id="SSF53597">
    <property type="entry name" value="Dihydrofolate reductase-like"/>
    <property type="match status" value="1"/>
</dbReference>
<dbReference type="InterPro" id="IPR024072">
    <property type="entry name" value="DHFR-like_dom_sf"/>
</dbReference>
<dbReference type="Gene3D" id="3.40.430.10">
    <property type="entry name" value="Dihydrofolate Reductase, subunit A"/>
    <property type="match status" value="1"/>
</dbReference>
<reference evidence="2 3" key="1">
    <citation type="submission" date="2020-08" db="EMBL/GenBank/DDBJ databases">
        <title>Genomic Encyclopedia of Type Strains, Phase IV (KMG-IV): sequencing the most valuable type-strain genomes for metagenomic binning, comparative biology and taxonomic classification.</title>
        <authorList>
            <person name="Goeker M."/>
        </authorList>
    </citation>
    <scope>NUCLEOTIDE SEQUENCE [LARGE SCALE GENOMIC DNA]</scope>
    <source>
        <strain evidence="2 3">DSM 104969</strain>
    </source>
</reference>
<dbReference type="GO" id="GO:0008703">
    <property type="term" value="F:5-amino-6-(5-phosphoribosylamino)uracil reductase activity"/>
    <property type="evidence" value="ECO:0007669"/>
    <property type="project" value="InterPro"/>
</dbReference>
<evidence type="ECO:0000313" key="2">
    <source>
        <dbReference type="EMBL" id="MBB4037297.1"/>
    </source>
</evidence>